<dbReference type="EMBL" id="CP092886">
    <property type="protein sequence ID" value="UYV84252.1"/>
    <property type="molecule type" value="Genomic_DNA"/>
</dbReference>
<dbReference type="Proteomes" id="UP001235939">
    <property type="component" value="Chromosome X"/>
</dbReference>
<dbReference type="SUPFAM" id="SSF56219">
    <property type="entry name" value="DNase I-like"/>
    <property type="match status" value="1"/>
</dbReference>
<keyword evidence="2" id="KW-1185">Reference proteome</keyword>
<proteinExistence type="predicted"/>
<sequence length="82" mass="9280">MDFCVARPSPVIISTDSNAHHQVWGDKRSDIRGKDLQARLALFVRGLERTAWLRGSVLARRSVGRMRIRTLAPRSSCPGCYR</sequence>
<accession>A0ABY6LSN7</accession>
<protein>
    <recommendedName>
        <fullName evidence="3">Endonuclease/exonuclease/phosphatase domain-containing protein</fullName>
    </recommendedName>
</protein>
<evidence type="ECO:0000313" key="1">
    <source>
        <dbReference type="EMBL" id="UYV84252.1"/>
    </source>
</evidence>
<name>A0ABY6LSN7_9ARAC</name>
<organism evidence="1 2">
    <name type="scientific">Cordylochernes scorpioides</name>
    <dbReference type="NCBI Taxonomy" id="51811"/>
    <lineage>
        <taxon>Eukaryota</taxon>
        <taxon>Metazoa</taxon>
        <taxon>Ecdysozoa</taxon>
        <taxon>Arthropoda</taxon>
        <taxon>Chelicerata</taxon>
        <taxon>Arachnida</taxon>
        <taxon>Pseudoscorpiones</taxon>
        <taxon>Cheliferoidea</taxon>
        <taxon>Chernetidae</taxon>
        <taxon>Cordylochernes</taxon>
    </lineage>
</organism>
<feature type="non-terminal residue" evidence="1">
    <location>
        <position position="1"/>
    </location>
</feature>
<reference evidence="1 2" key="1">
    <citation type="submission" date="2022-03" db="EMBL/GenBank/DDBJ databases">
        <title>A chromosomal length assembly of Cordylochernes scorpioides.</title>
        <authorList>
            <person name="Zeh D."/>
            <person name="Zeh J."/>
        </authorList>
    </citation>
    <scope>NUCLEOTIDE SEQUENCE [LARGE SCALE GENOMIC DNA]</scope>
    <source>
        <strain evidence="1">IN4F17</strain>
        <tissue evidence="1">Whole Body</tissue>
    </source>
</reference>
<gene>
    <name evidence="1" type="ORF">LAZ67_X001671</name>
</gene>
<dbReference type="InterPro" id="IPR036691">
    <property type="entry name" value="Endo/exonu/phosph_ase_sf"/>
</dbReference>
<evidence type="ECO:0008006" key="3">
    <source>
        <dbReference type="Google" id="ProtNLM"/>
    </source>
</evidence>
<evidence type="ECO:0000313" key="2">
    <source>
        <dbReference type="Proteomes" id="UP001235939"/>
    </source>
</evidence>